<keyword evidence="2 4" id="KW-1133">Transmembrane helix</keyword>
<evidence type="ECO:0000256" key="1">
    <source>
        <dbReference type="ARBA" id="ARBA00022692"/>
    </source>
</evidence>
<dbReference type="PROSITE" id="PS50850">
    <property type="entry name" value="MFS"/>
    <property type="match status" value="1"/>
</dbReference>
<dbReference type="RefSeq" id="WP_074264726.1">
    <property type="nucleotide sequence ID" value="NZ_FSRM01000001.1"/>
</dbReference>
<dbReference type="PANTHER" id="PTHR43129">
    <property type="entry name" value="FOSMIDOMYCIN RESISTANCE PROTEIN"/>
    <property type="match status" value="1"/>
</dbReference>
<feature type="transmembrane region" description="Helical" evidence="4">
    <location>
        <begin position="94"/>
        <end position="124"/>
    </location>
</feature>
<feature type="transmembrane region" description="Helical" evidence="4">
    <location>
        <begin position="225"/>
        <end position="250"/>
    </location>
</feature>
<dbReference type="AlphaFoldDB" id="A0A1N6GVR1"/>
<feature type="transmembrane region" description="Helical" evidence="4">
    <location>
        <begin position="348"/>
        <end position="370"/>
    </location>
</feature>
<dbReference type="Gene3D" id="1.20.1250.20">
    <property type="entry name" value="MFS general substrate transporter like domains"/>
    <property type="match status" value="2"/>
</dbReference>
<feature type="transmembrane region" description="Helical" evidence="4">
    <location>
        <begin position="287"/>
        <end position="309"/>
    </location>
</feature>
<evidence type="ECO:0000256" key="4">
    <source>
        <dbReference type="SAM" id="Phobius"/>
    </source>
</evidence>
<feature type="transmembrane region" description="Helical" evidence="4">
    <location>
        <begin position="376"/>
        <end position="397"/>
    </location>
</feature>
<feature type="transmembrane region" description="Helical" evidence="4">
    <location>
        <begin position="182"/>
        <end position="204"/>
    </location>
</feature>
<dbReference type="EMBL" id="FSRM01000001">
    <property type="protein sequence ID" value="SIO11671.1"/>
    <property type="molecule type" value="Genomic_DNA"/>
</dbReference>
<proteinExistence type="predicted"/>
<dbReference type="InterPro" id="IPR020846">
    <property type="entry name" value="MFS_dom"/>
</dbReference>
<evidence type="ECO:0000313" key="7">
    <source>
        <dbReference type="Proteomes" id="UP000184693"/>
    </source>
</evidence>
<evidence type="ECO:0000256" key="3">
    <source>
        <dbReference type="ARBA" id="ARBA00023136"/>
    </source>
</evidence>
<dbReference type="SUPFAM" id="SSF103473">
    <property type="entry name" value="MFS general substrate transporter"/>
    <property type="match status" value="1"/>
</dbReference>
<name>A0A1N6GVR1_9BURK</name>
<sequence length="407" mass="42203">MRLPDFSPSLTQQTDSAGRQVAPSRSRVLWLSCVAHAMHDGYTDMIYALLPVWQADFGLDFAALAILRGIYAGTMATLQLPAGRLAQWLGSRATLALGTLLAALGYAVAGMSGGLLGLCVALAISGSGSSTQHPIASGAVSRTYGRNARGPLSIYNFSGDVGKSALPAAISLLVTMMPWRHALWMVSALGCVIAVVIALFFPSIPRAAPVDVEAPDHRRSTAGSGFSLLFAIGVLDTAVRMGLLTFLPFLLKAKGVSLPMVGTALALVFIGGAAGKFACGWLGARMGVIGTVLVTEGGTAACIVAVMFLPLALTMALLPLLGVMLNGTSSVLYGTVPEMAAPERTERAFALFYTGTIASGAISPVIYGFLGDRIGVHGATFATALTALAIFPLALALRPHLAVEERR</sequence>
<keyword evidence="3 4" id="KW-0472">Membrane</keyword>
<feature type="transmembrane region" description="Helical" evidence="4">
    <location>
        <begin position="256"/>
        <end position="275"/>
    </location>
</feature>
<dbReference type="GO" id="GO:0022857">
    <property type="term" value="F:transmembrane transporter activity"/>
    <property type="evidence" value="ECO:0007669"/>
    <property type="project" value="InterPro"/>
</dbReference>
<evidence type="ECO:0000313" key="6">
    <source>
        <dbReference type="EMBL" id="SIO11671.1"/>
    </source>
</evidence>
<feature type="domain" description="Major facilitator superfamily (MFS) profile" evidence="5">
    <location>
        <begin position="28"/>
        <end position="407"/>
    </location>
</feature>
<dbReference type="Proteomes" id="UP000184693">
    <property type="component" value="Unassembled WGS sequence"/>
</dbReference>
<accession>A0A1N6GVR1</accession>
<dbReference type="PANTHER" id="PTHR43129:SF1">
    <property type="entry name" value="FOSMIDOMYCIN RESISTANCE PROTEIN"/>
    <property type="match status" value="1"/>
</dbReference>
<dbReference type="InterPro" id="IPR011701">
    <property type="entry name" value="MFS"/>
</dbReference>
<dbReference type="GO" id="GO:0005886">
    <property type="term" value="C:plasma membrane"/>
    <property type="evidence" value="ECO:0007669"/>
    <property type="project" value="TreeGrafter"/>
</dbReference>
<organism evidence="6 7">
    <name type="scientific">Paraburkholderia phenazinium</name>
    <dbReference type="NCBI Taxonomy" id="60549"/>
    <lineage>
        <taxon>Bacteria</taxon>
        <taxon>Pseudomonadati</taxon>
        <taxon>Pseudomonadota</taxon>
        <taxon>Betaproteobacteria</taxon>
        <taxon>Burkholderiales</taxon>
        <taxon>Burkholderiaceae</taxon>
        <taxon>Paraburkholderia</taxon>
    </lineage>
</organism>
<evidence type="ECO:0000259" key="5">
    <source>
        <dbReference type="PROSITE" id="PS50850"/>
    </source>
</evidence>
<keyword evidence="1 4" id="KW-0812">Transmembrane</keyword>
<gene>
    <name evidence="6" type="ORF">SAMN05444168_2736</name>
</gene>
<dbReference type="OrthoDB" id="8894129at2"/>
<dbReference type="Pfam" id="PF07690">
    <property type="entry name" value="MFS_1"/>
    <property type="match status" value="1"/>
</dbReference>
<feature type="transmembrane region" description="Helical" evidence="4">
    <location>
        <begin position="315"/>
        <end position="336"/>
    </location>
</feature>
<protein>
    <submittedName>
        <fullName evidence="6">Predicted arabinose efflux permease, MFS family</fullName>
    </submittedName>
</protein>
<reference evidence="6 7" key="1">
    <citation type="submission" date="2016-11" db="EMBL/GenBank/DDBJ databases">
        <authorList>
            <person name="Jaros S."/>
            <person name="Januszkiewicz K."/>
            <person name="Wedrychowicz H."/>
        </authorList>
    </citation>
    <scope>NUCLEOTIDE SEQUENCE [LARGE SCALE GENOMIC DNA]</scope>
    <source>
        <strain evidence="6 7">GAS86</strain>
    </source>
</reference>
<evidence type="ECO:0000256" key="2">
    <source>
        <dbReference type="ARBA" id="ARBA00022989"/>
    </source>
</evidence>
<dbReference type="InterPro" id="IPR036259">
    <property type="entry name" value="MFS_trans_sf"/>
</dbReference>